<accession>A0A1F5G2Q6</accession>
<dbReference type="AlphaFoldDB" id="A0A1F5G2Q6"/>
<dbReference type="Gene3D" id="2.10.109.10">
    <property type="entry name" value="Umud Fragment, subunit A"/>
    <property type="match status" value="1"/>
</dbReference>
<organism evidence="2 3">
    <name type="scientific">Candidatus Curtissbacteria bacterium RBG_13_35_7</name>
    <dbReference type="NCBI Taxonomy" id="1797705"/>
    <lineage>
        <taxon>Bacteria</taxon>
        <taxon>Candidatus Curtissiibacteriota</taxon>
    </lineage>
</organism>
<dbReference type="InterPro" id="IPR036286">
    <property type="entry name" value="LexA/Signal_pep-like_sf"/>
</dbReference>
<name>A0A1F5G2Q6_9BACT</name>
<dbReference type="Pfam" id="PF00717">
    <property type="entry name" value="Peptidase_S24"/>
    <property type="match status" value="1"/>
</dbReference>
<dbReference type="EMBL" id="MFAT01000044">
    <property type="protein sequence ID" value="OGD86128.1"/>
    <property type="molecule type" value="Genomic_DNA"/>
</dbReference>
<dbReference type="Proteomes" id="UP000176317">
    <property type="component" value="Unassembled WGS sequence"/>
</dbReference>
<comment type="caution">
    <text evidence="2">The sequence shown here is derived from an EMBL/GenBank/DDBJ whole genome shotgun (WGS) entry which is preliminary data.</text>
</comment>
<dbReference type="SUPFAM" id="SSF51306">
    <property type="entry name" value="LexA/Signal peptidase"/>
    <property type="match status" value="1"/>
</dbReference>
<proteinExistence type="predicted"/>
<evidence type="ECO:0000313" key="3">
    <source>
        <dbReference type="Proteomes" id="UP000176317"/>
    </source>
</evidence>
<reference evidence="2 3" key="1">
    <citation type="journal article" date="2016" name="Nat. Commun.">
        <title>Thousands of microbial genomes shed light on interconnected biogeochemical processes in an aquifer system.</title>
        <authorList>
            <person name="Anantharaman K."/>
            <person name="Brown C.T."/>
            <person name="Hug L.A."/>
            <person name="Sharon I."/>
            <person name="Castelle C.J."/>
            <person name="Probst A.J."/>
            <person name="Thomas B.C."/>
            <person name="Singh A."/>
            <person name="Wilkins M.J."/>
            <person name="Karaoz U."/>
            <person name="Brodie E.L."/>
            <person name="Williams K.H."/>
            <person name="Hubbard S.S."/>
            <person name="Banfield J.F."/>
        </authorList>
    </citation>
    <scope>NUCLEOTIDE SEQUENCE [LARGE SCALE GENOMIC DNA]</scope>
</reference>
<evidence type="ECO:0000313" key="2">
    <source>
        <dbReference type="EMBL" id="OGD86128.1"/>
    </source>
</evidence>
<dbReference type="CDD" id="cd06462">
    <property type="entry name" value="Peptidase_S24_S26"/>
    <property type="match status" value="1"/>
</dbReference>
<feature type="domain" description="Peptidase S24/S26A/S26B/S26C" evidence="1">
    <location>
        <begin position="13"/>
        <end position="90"/>
    </location>
</feature>
<gene>
    <name evidence="2" type="ORF">A2164_03920</name>
</gene>
<sequence length="93" mass="11110">MTFDIKFPFSRFVVSDKSMEPLYREHDHVLTFNWSKFKKGDVIVFKDDEKLLIKRIGKINNIKIYCLADNQKLAKSKWIIDFPQVVGRVVLRY</sequence>
<evidence type="ECO:0000259" key="1">
    <source>
        <dbReference type="Pfam" id="PF00717"/>
    </source>
</evidence>
<protein>
    <recommendedName>
        <fullName evidence="1">Peptidase S24/S26A/S26B/S26C domain-containing protein</fullName>
    </recommendedName>
</protein>
<dbReference type="InterPro" id="IPR015927">
    <property type="entry name" value="Peptidase_S24_S26A/B/C"/>
</dbReference>